<name>A0A975BFU5_9BACT</name>
<keyword evidence="2 5" id="KW-0255">Endonuclease</keyword>
<dbReference type="GO" id="GO:0016787">
    <property type="term" value="F:hydrolase activity"/>
    <property type="evidence" value="ECO:0007669"/>
    <property type="project" value="UniProtKB-KW"/>
</dbReference>
<dbReference type="EMBL" id="CP061800">
    <property type="protein sequence ID" value="QTA84591.1"/>
    <property type="molecule type" value="Genomic_DNA"/>
</dbReference>
<keyword evidence="1" id="KW-0540">Nuclease</keyword>
<evidence type="ECO:0000313" key="6">
    <source>
        <dbReference type="Proteomes" id="UP000663722"/>
    </source>
</evidence>
<keyword evidence="4" id="KW-1133">Transmembrane helix</keyword>
<keyword evidence="3" id="KW-0378">Hydrolase</keyword>
<dbReference type="InterPro" id="IPR037057">
    <property type="entry name" value="DNA_rep_MutH/T2_RE_sf"/>
</dbReference>
<dbReference type="Pfam" id="PF09233">
    <property type="entry name" value="Endonuc-EcoRV"/>
    <property type="match status" value="1"/>
</dbReference>
<accession>A0A975BFU5</accession>
<dbReference type="Gene3D" id="3.40.600.10">
    <property type="entry name" value="DNA mismatch repair MutH/Restriction endonuclease, type II"/>
    <property type="match status" value="1"/>
</dbReference>
<evidence type="ECO:0000256" key="3">
    <source>
        <dbReference type="ARBA" id="ARBA00022801"/>
    </source>
</evidence>
<dbReference type="Proteomes" id="UP000663722">
    <property type="component" value="Chromosome"/>
</dbReference>
<sequence length="74" mass="8137">MRTARQIGLVFNLSQILFAAFTMYQIALDRPGTGNTKNIGSVINIDKLIHGKGPFTDLGEDIDVLSHKRYGKGC</sequence>
<keyword evidence="6" id="KW-1185">Reference proteome</keyword>
<dbReference type="RefSeq" id="WP_276571840.1">
    <property type="nucleotide sequence ID" value="NZ_CP061800.1"/>
</dbReference>
<dbReference type="InterPro" id="IPR011335">
    <property type="entry name" value="Restrct_endonuc-II-like"/>
</dbReference>
<keyword evidence="4" id="KW-0812">Transmembrane</keyword>
<evidence type="ECO:0000256" key="4">
    <source>
        <dbReference type="SAM" id="Phobius"/>
    </source>
</evidence>
<dbReference type="GO" id="GO:0003677">
    <property type="term" value="F:DNA binding"/>
    <property type="evidence" value="ECO:0007669"/>
    <property type="project" value="InterPro"/>
</dbReference>
<dbReference type="AlphaFoldDB" id="A0A975BFU5"/>
<reference evidence="5" key="1">
    <citation type="journal article" date="2021" name="Microb. Physiol.">
        <title>Proteogenomic Insights into the Physiology of Marine, Sulfate-Reducing, Filamentous Desulfonema limicola and Desulfonema magnum.</title>
        <authorList>
            <person name="Schnaars V."/>
            <person name="Wohlbrand L."/>
            <person name="Scheve S."/>
            <person name="Hinrichs C."/>
            <person name="Reinhardt R."/>
            <person name="Rabus R."/>
        </authorList>
    </citation>
    <scope>NUCLEOTIDE SEQUENCE</scope>
    <source>
        <strain evidence="5">4be13</strain>
    </source>
</reference>
<keyword evidence="4" id="KW-0472">Membrane</keyword>
<feature type="transmembrane region" description="Helical" evidence="4">
    <location>
        <begin position="7"/>
        <end position="27"/>
    </location>
</feature>
<dbReference type="GO" id="GO:0004519">
    <property type="term" value="F:endonuclease activity"/>
    <property type="evidence" value="ECO:0007669"/>
    <property type="project" value="UniProtKB-KW"/>
</dbReference>
<dbReference type="SUPFAM" id="SSF52980">
    <property type="entry name" value="Restriction endonuclease-like"/>
    <property type="match status" value="1"/>
</dbReference>
<evidence type="ECO:0000256" key="1">
    <source>
        <dbReference type="ARBA" id="ARBA00022722"/>
    </source>
</evidence>
<gene>
    <name evidence="5" type="ORF">dnm_005900</name>
</gene>
<dbReference type="KEGG" id="dmm:dnm_005900"/>
<proteinExistence type="predicted"/>
<organism evidence="5 6">
    <name type="scientific">Desulfonema magnum</name>
    <dbReference type="NCBI Taxonomy" id="45655"/>
    <lineage>
        <taxon>Bacteria</taxon>
        <taxon>Pseudomonadati</taxon>
        <taxon>Thermodesulfobacteriota</taxon>
        <taxon>Desulfobacteria</taxon>
        <taxon>Desulfobacterales</taxon>
        <taxon>Desulfococcaceae</taxon>
        <taxon>Desulfonema</taxon>
    </lineage>
</organism>
<evidence type="ECO:0000313" key="5">
    <source>
        <dbReference type="EMBL" id="QTA84591.1"/>
    </source>
</evidence>
<evidence type="ECO:0000256" key="2">
    <source>
        <dbReference type="ARBA" id="ARBA00022759"/>
    </source>
</evidence>
<dbReference type="InterPro" id="IPR015314">
    <property type="entry name" value="Restrct_endonuc_II_EcoRV"/>
</dbReference>
<protein>
    <submittedName>
        <fullName evidence="5">Restriction endonuclease domain-containing protein</fullName>
    </submittedName>
</protein>